<evidence type="ECO:0000259" key="1">
    <source>
        <dbReference type="SMART" id="SM00148"/>
    </source>
</evidence>
<dbReference type="InterPro" id="IPR000909">
    <property type="entry name" value="PLipase_C_PInositol-sp_X_dom"/>
</dbReference>
<feature type="domain" description="Phosphatidylinositol-specific phospholipase C X" evidence="1">
    <location>
        <begin position="171"/>
        <end position="321"/>
    </location>
</feature>
<evidence type="ECO:0000313" key="2">
    <source>
        <dbReference type="EMBL" id="CAF9905574.1"/>
    </source>
</evidence>
<dbReference type="Pfam" id="PF00388">
    <property type="entry name" value="PI-PLC-X"/>
    <property type="match status" value="1"/>
</dbReference>
<proteinExistence type="predicted"/>
<dbReference type="EMBL" id="CAJPDQ010000002">
    <property type="protein sequence ID" value="CAF9905574.1"/>
    <property type="molecule type" value="Genomic_DNA"/>
</dbReference>
<dbReference type="GO" id="GO:0006629">
    <property type="term" value="P:lipid metabolic process"/>
    <property type="evidence" value="ECO:0007669"/>
    <property type="project" value="InterPro"/>
</dbReference>
<dbReference type="CDD" id="cd08586">
    <property type="entry name" value="PI-PLCc_BcPLC_like"/>
    <property type="match status" value="1"/>
</dbReference>
<accession>A0A8H3I9S2</accession>
<organism evidence="2 3">
    <name type="scientific">Gomphillus americanus</name>
    <dbReference type="NCBI Taxonomy" id="1940652"/>
    <lineage>
        <taxon>Eukaryota</taxon>
        <taxon>Fungi</taxon>
        <taxon>Dikarya</taxon>
        <taxon>Ascomycota</taxon>
        <taxon>Pezizomycotina</taxon>
        <taxon>Lecanoromycetes</taxon>
        <taxon>OSLEUM clade</taxon>
        <taxon>Ostropomycetidae</taxon>
        <taxon>Ostropales</taxon>
        <taxon>Graphidaceae</taxon>
        <taxon>Gomphilloideae</taxon>
        <taxon>Gomphillus</taxon>
    </lineage>
</organism>
<evidence type="ECO:0000313" key="3">
    <source>
        <dbReference type="Proteomes" id="UP000664169"/>
    </source>
</evidence>
<dbReference type="AlphaFoldDB" id="A0A8H3I9S2"/>
<dbReference type="SMART" id="SM00148">
    <property type="entry name" value="PLCXc"/>
    <property type="match status" value="1"/>
</dbReference>
<name>A0A8H3I9S2_9LECA</name>
<dbReference type="Gene3D" id="3.20.20.190">
    <property type="entry name" value="Phosphatidylinositol (PI) phosphodiesterase"/>
    <property type="match status" value="1"/>
</dbReference>
<keyword evidence="3" id="KW-1185">Reference proteome</keyword>
<dbReference type="Proteomes" id="UP000664169">
    <property type="component" value="Unassembled WGS sequence"/>
</dbReference>
<dbReference type="SUPFAM" id="SSF51695">
    <property type="entry name" value="PLC-like phosphodiesterases"/>
    <property type="match status" value="1"/>
</dbReference>
<reference evidence="2" key="1">
    <citation type="submission" date="2021-03" db="EMBL/GenBank/DDBJ databases">
        <authorList>
            <person name="Tagirdzhanova G."/>
        </authorList>
    </citation>
    <scope>NUCLEOTIDE SEQUENCE</scope>
</reference>
<comment type="caution">
    <text evidence="2">The sequence shown here is derived from an EMBL/GenBank/DDBJ whole genome shotgun (WGS) entry which is preliminary data.</text>
</comment>
<dbReference type="PANTHER" id="PTHR13593:SF113">
    <property type="entry name" value="SI:DKEY-266F7.9"/>
    <property type="match status" value="1"/>
</dbReference>
<dbReference type="InterPro" id="IPR017946">
    <property type="entry name" value="PLC-like_Pdiesterase_TIM-brl"/>
</dbReference>
<dbReference type="PANTHER" id="PTHR13593">
    <property type="match status" value="1"/>
</dbReference>
<dbReference type="PROSITE" id="PS50007">
    <property type="entry name" value="PIPLC_X_DOMAIN"/>
    <property type="match status" value="1"/>
</dbReference>
<sequence>MSSHALTIRNASALSLALDRFERFEALSSTPTSSSYIRTWIPQLTNKSESTATPLSIHTPDQLNTASSTFHVEDVSLEIPPFRTVITTISTSTAQSPNTRAIVNPNLRLTFTIAGQRYRLDISSTEDRSSLLTPLSANSSIDITAIYLPTSSFLALLQFTALERWMSGLPDSLSLSLLSIPGTHNSPAHHRAMPSVRCQAVSVRKQLYNGIRFLDIRLQPASATNLEDESLYLVHGAFSVTLLGYYHFRGLMDRVYAFLDQTPSEAILISLKREGIGKASDDHLAHILKRHYIDKDPTKWFTESRIPKLGEVRGKLVLLRRFNYDHKFATEHAPNGWGIDATSWADNSPFSLNPTGQLCIQDFYEVLASVNIEEKIAYVERHLARAAAASSCKPESNSSCLYINFASASNFWKTECWPERIAAKLNPAILEYLCREHMNAIHSKSQAQDQSVSMGSTGLVVCDWLGNNGNWDLVKMILAMNEAQRTIHAGTAP</sequence>
<protein>
    <recommendedName>
        <fullName evidence="1">Phosphatidylinositol-specific phospholipase C X domain-containing protein</fullName>
    </recommendedName>
</protein>
<dbReference type="InterPro" id="IPR051057">
    <property type="entry name" value="PI-PLC_domain"/>
</dbReference>
<dbReference type="OrthoDB" id="1046782at2759"/>
<gene>
    <name evidence="2" type="ORF">GOMPHAMPRED_003267</name>
</gene>
<dbReference type="GO" id="GO:0008081">
    <property type="term" value="F:phosphoric diester hydrolase activity"/>
    <property type="evidence" value="ECO:0007669"/>
    <property type="project" value="InterPro"/>
</dbReference>